<evidence type="ECO:0000313" key="1">
    <source>
        <dbReference type="EMBL" id="MPC15355.1"/>
    </source>
</evidence>
<accession>A0A5B7D210</accession>
<comment type="caution">
    <text evidence="1">The sequence shown here is derived from an EMBL/GenBank/DDBJ whole genome shotgun (WGS) entry which is preliminary data.</text>
</comment>
<reference evidence="1 2" key="1">
    <citation type="submission" date="2019-05" db="EMBL/GenBank/DDBJ databases">
        <title>Another draft genome of Portunus trituberculatus and its Hox gene families provides insights of decapod evolution.</title>
        <authorList>
            <person name="Jeong J.-H."/>
            <person name="Song I."/>
            <person name="Kim S."/>
            <person name="Choi T."/>
            <person name="Kim D."/>
            <person name="Ryu S."/>
            <person name="Kim W."/>
        </authorList>
    </citation>
    <scope>NUCLEOTIDE SEQUENCE [LARGE SCALE GENOMIC DNA]</scope>
    <source>
        <tissue evidence="1">Muscle</tissue>
    </source>
</reference>
<proteinExistence type="predicted"/>
<name>A0A5B7D210_PORTR</name>
<keyword evidence="2" id="KW-1185">Reference proteome</keyword>
<dbReference type="Proteomes" id="UP000324222">
    <property type="component" value="Unassembled WGS sequence"/>
</dbReference>
<organism evidence="1 2">
    <name type="scientific">Portunus trituberculatus</name>
    <name type="common">Swimming crab</name>
    <name type="synonym">Neptunus trituberculatus</name>
    <dbReference type="NCBI Taxonomy" id="210409"/>
    <lineage>
        <taxon>Eukaryota</taxon>
        <taxon>Metazoa</taxon>
        <taxon>Ecdysozoa</taxon>
        <taxon>Arthropoda</taxon>
        <taxon>Crustacea</taxon>
        <taxon>Multicrustacea</taxon>
        <taxon>Malacostraca</taxon>
        <taxon>Eumalacostraca</taxon>
        <taxon>Eucarida</taxon>
        <taxon>Decapoda</taxon>
        <taxon>Pleocyemata</taxon>
        <taxon>Brachyura</taxon>
        <taxon>Eubrachyura</taxon>
        <taxon>Portunoidea</taxon>
        <taxon>Portunidae</taxon>
        <taxon>Portuninae</taxon>
        <taxon>Portunus</taxon>
    </lineage>
</organism>
<dbReference type="AlphaFoldDB" id="A0A5B7D210"/>
<dbReference type="EMBL" id="VSRR010000421">
    <property type="protein sequence ID" value="MPC15355.1"/>
    <property type="molecule type" value="Genomic_DNA"/>
</dbReference>
<protein>
    <submittedName>
        <fullName evidence="1">Uncharacterized protein</fullName>
    </submittedName>
</protein>
<sequence length="69" mass="7286">MEHDYSDDDDDDNKVEMVSCVRQAAPSQCKSQLFGQELAVTGSPDALPCLALSRLAQVSCVVGVVGASK</sequence>
<gene>
    <name evidence="1" type="ORF">E2C01_008142</name>
</gene>
<evidence type="ECO:0000313" key="2">
    <source>
        <dbReference type="Proteomes" id="UP000324222"/>
    </source>
</evidence>